<reference evidence="1 2" key="1">
    <citation type="submission" date="2018-08" db="EMBL/GenBank/DDBJ databases">
        <title>A genome reference for cultivated species of the human gut microbiota.</title>
        <authorList>
            <person name="Zou Y."/>
            <person name="Xue W."/>
            <person name="Luo G."/>
        </authorList>
    </citation>
    <scope>NUCLEOTIDE SEQUENCE [LARGE SCALE GENOMIC DNA]</scope>
    <source>
        <strain evidence="1 2">AF39-4</strain>
    </source>
</reference>
<dbReference type="AlphaFoldDB" id="A0A415HUU2"/>
<gene>
    <name evidence="1" type="ORF">DW040_01375</name>
</gene>
<name>A0A415HUU2_9FIRM</name>
<dbReference type="EMBL" id="QROE01000001">
    <property type="protein sequence ID" value="RHK97985.1"/>
    <property type="molecule type" value="Genomic_DNA"/>
</dbReference>
<dbReference type="Proteomes" id="UP000284267">
    <property type="component" value="Unassembled WGS sequence"/>
</dbReference>
<dbReference type="RefSeq" id="WP_118367382.1">
    <property type="nucleotide sequence ID" value="NZ_CABJDZ010000001.1"/>
</dbReference>
<proteinExistence type="predicted"/>
<evidence type="ECO:0000313" key="1">
    <source>
        <dbReference type="EMBL" id="RHK97985.1"/>
    </source>
</evidence>
<accession>A0A415HUU2</accession>
<protein>
    <submittedName>
        <fullName evidence="1">Uncharacterized protein</fullName>
    </submittedName>
</protein>
<sequence length="276" mass="32107">MTKQNAIETVTSYFEEIDTRALVLDLKTTKDAEADYEAAKYLFGDQDPESETLNNHEDLLEENEKLLIKYYKKQPEEFFAEWNEGNLLLIMARDLKSITSKITKSGLNITEILERTKRIYGNVRDRYFDGDRTEDIVWFLNFITSGEPTKGNYGHVPVKIMHRCLRMYKKQGYVNGSVELTEKLASFYNMGPNGRKKHLDYILNILDPDCTTTAYHCGLAEHMIIGKMFAKDRADVKVDVEKLIEDFDILFDRSDENAIREVLNRWKQNLTNGCEK</sequence>
<evidence type="ECO:0000313" key="2">
    <source>
        <dbReference type="Proteomes" id="UP000284267"/>
    </source>
</evidence>
<comment type="caution">
    <text evidence="1">The sequence shown here is derived from an EMBL/GenBank/DDBJ whole genome shotgun (WGS) entry which is preliminary data.</text>
</comment>
<organism evidence="1 2">
    <name type="scientific">Blautia obeum</name>
    <dbReference type="NCBI Taxonomy" id="40520"/>
    <lineage>
        <taxon>Bacteria</taxon>
        <taxon>Bacillati</taxon>
        <taxon>Bacillota</taxon>
        <taxon>Clostridia</taxon>
        <taxon>Lachnospirales</taxon>
        <taxon>Lachnospiraceae</taxon>
        <taxon>Blautia</taxon>
    </lineage>
</organism>